<comment type="caution">
    <text evidence="7">The sequence shown here is derived from an EMBL/GenBank/DDBJ whole genome shotgun (WGS) entry which is preliminary data.</text>
</comment>
<evidence type="ECO:0000259" key="6">
    <source>
        <dbReference type="PROSITE" id="PS51007"/>
    </source>
</evidence>
<gene>
    <name evidence="7" type="ORF">LNP81_04660</name>
</gene>
<keyword evidence="2 4" id="KW-0479">Metal-binding</keyword>
<protein>
    <submittedName>
        <fullName evidence="7">Cytochrome c</fullName>
    </submittedName>
</protein>
<dbReference type="PROSITE" id="PS51007">
    <property type="entry name" value="CYTC"/>
    <property type="match status" value="1"/>
</dbReference>
<keyword evidence="3 4" id="KW-0408">Iron</keyword>
<proteinExistence type="predicted"/>
<evidence type="ECO:0000256" key="1">
    <source>
        <dbReference type="ARBA" id="ARBA00022617"/>
    </source>
</evidence>
<dbReference type="Gene3D" id="1.10.760.10">
    <property type="entry name" value="Cytochrome c-like domain"/>
    <property type="match status" value="1"/>
</dbReference>
<dbReference type="InterPro" id="IPR009056">
    <property type="entry name" value="Cyt_c-like_dom"/>
</dbReference>
<evidence type="ECO:0000256" key="4">
    <source>
        <dbReference type="PROSITE-ProRule" id="PRU00433"/>
    </source>
</evidence>
<name>A0ABS8M9Y6_9FLAO</name>
<evidence type="ECO:0000313" key="7">
    <source>
        <dbReference type="EMBL" id="MCC9062276.1"/>
    </source>
</evidence>
<accession>A0ABS8M9Y6</accession>
<evidence type="ECO:0000256" key="3">
    <source>
        <dbReference type="ARBA" id="ARBA00023004"/>
    </source>
</evidence>
<dbReference type="EMBL" id="JAJJMM010000001">
    <property type="protein sequence ID" value="MCC9062276.1"/>
    <property type="molecule type" value="Genomic_DNA"/>
</dbReference>
<keyword evidence="5" id="KW-0472">Membrane</keyword>
<reference evidence="7" key="1">
    <citation type="submission" date="2021-11" db="EMBL/GenBank/DDBJ databases">
        <title>Description of novel Flavobacterium species.</title>
        <authorList>
            <person name="Saticioglu I.B."/>
            <person name="Ay H."/>
            <person name="Altun S."/>
            <person name="Duman M."/>
        </authorList>
    </citation>
    <scope>NUCLEOTIDE SEQUENCE</scope>
    <source>
        <strain evidence="7">F-30</strain>
    </source>
</reference>
<dbReference type="RefSeq" id="WP_230033790.1">
    <property type="nucleotide sequence ID" value="NZ_JAJJMM010000001.1"/>
</dbReference>
<keyword evidence="8" id="KW-1185">Reference proteome</keyword>
<feature type="domain" description="Cytochrome c" evidence="6">
    <location>
        <begin position="54"/>
        <end position="138"/>
    </location>
</feature>
<organism evidence="7 8">
    <name type="scientific">Flavobacterium piscisymbiosum</name>
    <dbReference type="NCBI Taxonomy" id="2893753"/>
    <lineage>
        <taxon>Bacteria</taxon>
        <taxon>Pseudomonadati</taxon>
        <taxon>Bacteroidota</taxon>
        <taxon>Flavobacteriia</taxon>
        <taxon>Flavobacteriales</taxon>
        <taxon>Flavobacteriaceae</taxon>
        <taxon>Flavobacterium</taxon>
    </lineage>
</organism>
<keyword evidence="5" id="KW-0812">Transmembrane</keyword>
<feature type="transmembrane region" description="Helical" evidence="5">
    <location>
        <begin position="7"/>
        <end position="26"/>
    </location>
</feature>
<keyword evidence="1 4" id="KW-0349">Heme</keyword>
<evidence type="ECO:0000256" key="5">
    <source>
        <dbReference type="SAM" id="Phobius"/>
    </source>
</evidence>
<sequence>MNKIRRILLYSITLITILIGLILYQIKTYIAPTYLICSPDPVFFCGTSNPDLTENETKGREILNSNCAACHKLDARSTGPALRNIDSLVITKWMIGKNYKIDSTKIEKLGLDYHRTMFKDFVNEENLALIIDYCSRTRY</sequence>
<dbReference type="Proteomes" id="UP001430679">
    <property type="component" value="Unassembled WGS sequence"/>
</dbReference>
<evidence type="ECO:0000313" key="8">
    <source>
        <dbReference type="Proteomes" id="UP001430679"/>
    </source>
</evidence>
<keyword evidence="5" id="KW-1133">Transmembrane helix</keyword>
<dbReference type="SUPFAM" id="SSF46626">
    <property type="entry name" value="Cytochrome c"/>
    <property type="match status" value="1"/>
</dbReference>
<evidence type="ECO:0000256" key="2">
    <source>
        <dbReference type="ARBA" id="ARBA00022723"/>
    </source>
</evidence>
<dbReference type="InterPro" id="IPR036909">
    <property type="entry name" value="Cyt_c-like_dom_sf"/>
</dbReference>
<dbReference type="Pfam" id="PF00034">
    <property type="entry name" value="Cytochrom_C"/>
    <property type="match status" value="1"/>
</dbReference>